<dbReference type="EMBL" id="WNYA01088924">
    <property type="protein sequence ID" value="KAG8534836.1"/>
    <property type="molecule type" value="Genomic_DNA"/>
</dbReference>
<gene>
    <name evidence="2" type="ORF">GDO81_030164</name>
</gene>
<protein>
    <submittedName>
        <fullName evidence="2">Uncharacterized protein</fullName>
    </submittedName>
</protein>
<evidence type="ECO:0000313" key="3">
    <source>
        <dbReference type="Proteomes" id="UP000824782"/>
    </source>
</evidence>
<proteinExistence type="predicted"/>
<keyword evidence="3" id="KW-1185">Reference proteome</keyword>
<dbReference type="Proteomes" id="UP000824782">
    <property type="component" value="Unassembled WGS sequence"/>
</dbReference>
<reference evidence="2" key="1">
    <citation type="thesis" date="2020" institute="ProQuest LLC" country="789 East Eisenhower Parkway, Ann Arbor, MI, USA">
        <title>Comparative Genomics and Chromosome Evolution.</title>
        <authorList>
            <person name="Mudd A.B."/>
        </authorList>
    </citation>
    <scope>NUCLEOTIDE SEQUENCE</scope>
    <source>
        <strain evidence="2">237g6f4</strain>
        <tissue evidence="2">Blood</tissue>
    </source>
</reference>
<comment type="caution">
    <text evidence="2">The sequence shown here is derived from an EMBL/GenBank/DDBJ whole genome shotgun (WGS) entry which is preliminary data.</text>
</comment>
<dbReference type="EMBL" id="WNYA01088924">
    <property type="protein sequence ID" value="KAG8534835.1"/>
    <property type="molecule type" value="Genomic_DNA"/>
</dbReference>
<feature type="compositionally biased region" description="Basic and acidic residues" evidence="1">
    <location>
        <begin position="1"/>
        <end position="10"/>
    </location>
</feature>
<feature type="region of interest" description="Disordered" evidence="1">
    <location>
        <begin position="1"/>
        <end position="68"/>
    </location>
</feature>
<organism evidence="2 3">
    <name type="scientific">Engystomops pustulosus</name>
    <name type="common">Tungara frog</name>
    <name type="synonym">Physalaemus pustulosus</name>
    <dbReference type="NCBI Taxonomy" id="76066"/>
    <lineage>
        <taxon>Eukaryota</taxon>
        <taxon>Metazoa</taxon>
        <taxon>Chordata</taxon>
        <taxon>Craniata</taxon>
        <taxon>Vertebrata</taxon>
        <taxon>Euteleostomi</taxon>
        <taxon>Amphibia</taxon>
        <taxon>Batrachia</taxon>
        <taxon>Anura</taxon>
        <taxon>Neobatrachia</taxon>
        <taxon>Hyloidea</taxon>
        <taxon>Leptodactylidae</taxon>
        <taxon>Leiuperinae</taxon>
        <taxon>Engystomops</taxon>
    </lineage>
</organism>
<name>A0AAV6YGU8_ENGPU</name>
<accession>A0AAV6YGU8</accession>
<sequence length="90" mass="9932">MPGDGRRHNCDVSAGPQIPRSDRPDPPFIAAIGEMLQQERNPHGPRHSLASAPELYQTHRAPSLSNHETLLGGIIHVTPRLNHRTRAHGQ</sequence>
<evidence type="ECO:0000256" key="1">
    <source>
        <dbReference type="SAM" id="MobiDB-lite"/>
    </source>
</evidence>
<evidence type="ECO:0000313" key="2">
    <source>
        <dbReference type="EMBL" id="KAG8534835.1"/>
    </source>
</evidence>
<dbReference type="AlphaFoldDB" id="A0AAV6YGU8"/>